<dbReference type="HAMAP" id="MF_02095">
    <property type="entry name" value="CysQ"/>
    <property type="match status" value="1"/>
</dbReference>
<dbReference type="Pfam" id="PF00459">
    <property type="entry name" value="Inositol_P"/>
    <property type="match status" value="1"/>
</dbReference>
<keyword evidence="4 9" id="KW-0997">Cell inner membrane</keyword>
<keyword evidence="3 9" id="KW-1003">Cell membrane</keyword>
<evidence type="ECO:0000256" key="10">
    <source>
        <dbReference type="PIRSR" id="PIRSR600760-2"/>
    </source>
</evidence>
<comment type="function">
    <text evidence="9">Converts adenosine-3',5'-bisphosphate (PAP) to AMP.</text>
</comment>
<feature type="binding site" evidence="10">
    <location>
        <position position="91"/>
    </location>
    <ligand>
        <name>Mg(2+)</name>
        <dbReference type="ChEBI" id="CHEBI:18420"/>
        <label>1</label>
        <note>catalytic</note>
    </ligand>
</feature>
<evidence type="ECO:0000256" key="8">
    <source>
        <dbReference type="ARBA" id="ARBA00023136"/>
    </source>
</evidence>
<dbReference type="AlphaFoldDB" id="A0A520N3Y7"/>
<evidence type="ECO:0000256" key="5">
    <source>
        <dbReference type="ARBA" id="ARBA00022723"/>
    </source>
</evidence>
<feature type="binding site" evidence="10">
    <location>
        <position position="72"/>
    </location>
    <ligand>
        <name>Mg(2+)</name>
        <dbReference type="ChEBI" id="CHEBI:18420"/>
        <label>1</label>
        <note>catalytic</note>
    </ligand>
</feature>
<evidence type="ECO:0000256" key="1">
    <source>
        <dbReference type="ARBA" id="ARBA00001625"/>
    </source>
</evidence>
<evidence type="ECO:0000256" key="4">
    <source>
        <dbReference type="ARBA" id="ARBA00022519"/>
    </source>
</evidence>
<feature type="binding site" evidence="9">
    <location>
        <position position="209"/>
    </location>
    <ligand>
        <name>Mg(2+)</name>
        <dbReference type="ChEBI" id="CHEBI:18420"/>
        <label>2</label>
    </ligand>
</feature>
<proteinExistence type="inferred from homology"/>
<evidence type="ECO:0000256" key="2">
    <source>
        <dbReference type="ARBA" id="ARBA00005289"/>
    </source>
</evidence>
<dbReference type="EC" id="3.1.3.7" evidence="9"/>
<feature type="binding site" evidence="10">
    <location>
        <position position="93"/>
    </location>
    <ligand>
        <name>Mg(2+)</name>
        <dbReference type="ChEBI" id="CHEBI:18420"/>
        <label>2</label>
    </ligand>
</feature>
<dbReference type="SUPFAM" id="SSF56655">
    <property type="entry name" value="Carbohydrate phosphatase"/>
    <property type="match status" value="1"/>
</dbReference>
<dbReference type="InterPro" id="IPR020550">
    <property type="entry name" value="Inositol_monophosphatase_CS"/>
</dbReference>
<comment type="caution">
    <text evidence="11">The sequence shown here is derived from an EMBL/GenBank/DDBJ whole genome shotgun (WGS) entry which is preliminary data.</text>
</comment>
<feature type="binding site" evidence="9">
    <location>
        <position position="91"/>
    </location>
    <ligand>
        <name>Mg(2+)</name>
        <dbReference type="ChEBI" id="CHEBI:18420"/>
        <label>2</label>
    </ligand>
</feature>
<dbReference type="PANTHER" id="PTHR43028:SF5">
    <property type="entry name" value="3'(2'),5'-BISPHOSPHATE NUCLEOTIDASE 1"/>
    <property type="match status" value="1"/>
</dbReference>
<evidence type="ECO:0000256" key="7">
    <source>
        <dbReference type="ARBA" id="ARBA00022842"/>
    </source>
</evidence>
<dbReference type="CDD" id="cd01638">
    <property type="entry name" value="CysQ"/>
    <property type="match status" value="1"/>
</dbReference>
<dbReference type="InterPro" id="IPR000760">
    <property type="entry name" value="Inositol_monophosphatase-like"/>
</dbReference>
<dbReference type="GO" id="GO:0005886">
    <property type="term" value="C:plasma membrane"/>
    <property type="evidence" value="ECO:0007669"/>
    <property type="project" value="UniProtKB-SubCell"/>
</dbReference>
<dbReference type="GO" id="GO:0000103">
    <property type="term" value="P:sulfate assimilation"/>
    <property type="evidence" value="ECO:0007669"/>
    <property type="project" value="TreeGrafter"/>
</dbReference>
<dbReference type="PROSITE" id="PS00630">
    <property type="entry name" value="IMP_2"/>
    <property type="match status" value="1"/>
</dbReference>
<dbReference type="Gene3D" id="3.40.190.80">
    <property type="match status" value="1"/>
</dbReference>
<evidence type="ECO:0000313" key="12">
    <source>
        <dbReference type="Proteomes" id="UP000315283"/>
    </source>
</evidence>
<dbReference type="InterPro" id="IPR050725">
    <property type="entry name" value="CysQ/Inositol_MonoPase"/>
</dbReference>
<dbReference type="Gene3D" id="3.30.540.10">
    <property type="entry name" value="Fructose-1,6-Bisphosphatase, subunit A, domain 1"/>
    <property type="match status" value="1"/>
</dbReference>
<feature type="binding site" evidence="9">
    <location>
        <position position="72"/>
    </location>
    <ligand>
        <name>Mg(2+)</name>
        <dbReference type="ChEBI" id="CHEBI:18420"/>
        <label>1</label>
    </ligand>
</feature>
<dbReference type="GO" id="GO:0000287">
    <property type="term" value="F:magnesium ion binding"/>
    <property type="evidence" value="ECO:0007669"/>
    <property type="project" value="UniProtKB-UniRule"/>
</dbReference>
<feature type="binding site" evidence="9">
    <location>
        <position position="72"/>
    </location>
    <ligand>
        <name>substrate</name>
    </ligand>
</feature>
<reference evidence="11 12" key="1">
    <citation type="submission" date="2019-02" db="EMBL/GenBank/DDBJ databases">
        <title>Prokaryotic population dynamics and viral predation in marine succession experiment using metagenomics: the confinement effect.</title>
        <authorList>
            <person name="Haro-Moreno J.M."/>
            <person name="Rodriguez-Valera F."/>
            <person name="Lopez-Perez M."/>
        </authorList>
    </citation>
    <scope>NUCLEOTIDE SEQUENCE [LARGE SCALE GENOMIC DNA]</scope>
    <source>
        <strain evidence="11">MED-G164</strain>
    </source>
</reference>
<keyword evidence="7 9" id="KW-0460">Magnesium</keyword>
<feature type="binding site" evidence="10">
    <location>
        <position position="209"/>
    </location>
    <ligand>
        <name>Mg(2+)</name>
        <dbReference type="ChEBI" id="CHEBI:18420"/>
        <label>1</label>
        <note>catalytic</note>
    </ligand>
</feature>
<dbReference type="PANTHER" id="PTHR43028">
    <property type="entry name" value="3'(2'),5'-BISPHOSPHATE NUCLEOTIDASE 1"/>
    <property type="match status" value="1"/>
</dbReference>
<accession>A0A520N3Y7</accession>
<evidence type="ECO:0000256" key="3">
    <source>
        <dbReference type="ARBA" id="ARBA00022475"/>
    </source>
</evidence>
<dbReference type="PRINTS" id="PR00377">
    <property type="entry name" value="IMPHPHTASES"/>
</dbReference>
<feature type="binding site" evidence="9">
    <location>
        <position position="94"/>
    </location>
    <ligand>
        <name>Mg(2+)</name>
        <dbReference type="ChEBI" id="CHEBI:18420"/>
        <label>2</label>
    </ligand>
</feature>
<dbReference type="GO" id="GO:0050427">
    <property type="term" value="P:3'-phosphoadenosine 5'-phosphosulfate metabolic process"/>
    <property type="evidence" value="ECO:0007669"/>
    <property type="project" value="TreeGrafter"/>
</dbReference>
<evidence type="ECO:0000256" key="9">
    <source>
        <dbReference type="HAMAP-Rule" id="MF_02095"/>
    </source>
</evidence>
<dbReference type="InterPro" id="IPR020583">
    <property type="entry name" value="Inositol_monoP_metal-BS"/>
</dbReference>
<dbReference type="GO" id="GO:0046854">
    <property type="term" value="P:phosphatidylinositol phosphate biosynthetic process"/>
    <property type="evidence" value="ECO:0007669"/>
    <property type="project" value="InterPro"/>
</dbReference>
<feature type="binding site" evidence="9">
    <location>
        <begin position="93"/>
        <end position="96"/>
    </location>
    <ligand>
        <name>substrate</name>
    </ligand>
</feature>
<dbReference type="PROSITE" id="PS00629">
    <property type="entry name" value="IMP_1"/>
    <property type="match status" value="1"/>
</dbReference>
<dbReference type="Proteomes" id="UP000315283">
    <property type="component" value="Unassembled WGS sequence"/>
</dbReference>
<comment type="catalytic activity">
    <reaction evidence="1 9">
        <text>adenosine 3',5'-bisphosphate + H2O = AMP + phosphate</text>
        <dbReference type="Rhea" id="RHEA:10040"/>
        <dbReference type="ChEBI" id="CHEBI:15377"/>
        <dbReference type="ChEBI" id="CHEBI:43474"/>
        <dbReference type="ChEBI" id="CHEBI:58343"/>
        <dbReference type="ChEBI" id="CHEBI:456215"/>
        <dbReference type="EC" id="3.1.3.7"/>
    </reaction>
</comment>
<keyword evidence="8 9" id="KW-0472">Membrane</keyword>
<comment type="cofactor">
    <cofactor evidence="9 10">
        <name>Mg(2+)</name>
        <dbReference type="ChEBI" id="CHEBI:18420"/>
    </cofactor>
</comment>
<comment type="subcellular location">
    <subcellularLocation>
        <location evidence="9">Cell inner membrane</location>
        <topology evidence="9">Peripheral membrane protein</topology>
        <orientation evidence="9">Cytoplasmic side</orientation>
    </subcellularLocation>
</comment>
<dbReference type="EMBL" id="SHBJ01000019">
    <property type="protein sequence ID" value="RZO28089.1"/>
    <property type="molecule type" value="Genomic_DNA"/>
</dbReference>
<feature type="binding site" evidence="9">
    <location>
        <position position="93"/>
    </location>
    <ligand>
        <name>Mg(2+)</name>
        <dbReference type="ChEBI" id="CHEBI:18420"/>
        <label>1</label>
    </ligand>
</feature>
<keyword evidence="5 9" id="KW-0479">Metal-binding</keyword>
<evidence type="ECO:0000313" key="11">
    <source>
        <dbReference type="EMBL" id="RZO28089.1"/>
    </source>
</evidence>
<name>A0A520N3Y7_9GAMM</name>
<sequence length="270" mass="30085">MIDKAFIDYHLDSLKECVKDASKAILDVYESGNFGQINKNDGSPLTVADKNANEIILNRLNKLTPDIPIISEETFELSSLNSLSDTYWLVDPLDGTKEFINKTDEFTVNIALINGKSSVFGIVAAPVTGKIWHGSKFDNEAETKAGLGNIRIVMSKSHKNENDKKFLEFLDINKVSYQIVEKGSSLKLCSLADNEADIYPRFGPTSEWDIAAAHAVLSSYGGSVVKIKDNEELDYAKESSILNPYFIAFRNNALKSEFLPVLRDFFKKLV</sequence>
<dbReference type="InterPro" id="IPR006240">
    <property type="entry name" value="CysQ"/>
</dbReference>
<comment type="similarity">
    <text evidence="2 9">Belongs to the inositol monophosphatase superfamily. CysQ family.</text>
</comment>
<evidence type="ECO:0000256" key="6">
    <source>
        <dbReference type="ARBA" id="ARBA00022801"/>
    </source>
</evidence>
<protein>
    <recommendedName>
        <fullName evidence="9">3'(2'),5'-bisphosphate nucleotidase CysQ</fullName>
        <ecNumber evidence="9">3.1.3.7</ecNumber>
    </recommendedName>
    <alternativeName>
        <fullName evidence="9">3'(2'),5-bisphosphonucleoside 3'(2')-phosphohydrolase</fullName>
    </alternativeName>
    <alternativeName>
        <fullName evidence="9">3'-phosphoadenosine 5'-phosphate phosphatase</fullName>
        <shortName evidence="9">PAP phosphatase</shortName>
    </alternativeName>
</protein>
<gene>
    <name evidence="9" type="primary">cysQ</name>
    <name evidence="11" type="ORF">EVA97_03225</name>
</gene>
<dbReference type="GO" id="GO:0008441">
    <property type="term" value="F:3'(2'),5'-bisphosphate nucleotidase activity"/>
    <property type="evidence" value="ECO:0007669"/>
    <property type="project" value="UniProtKB-UniRule"/>
</dbReference>
<feature type="binding site" evidence="10">
    <location>
        <position position="94"/>
    </location>
    <ligand>
        <name>Mg(2+)</name>
        <dbReference type="ChEBI" id="CHEBI:18420"/>
        <label>1</label>
        <note>catalytic</note>
    </ligand>
</feature>
<feature type="binding site" evidence="9">
    <location>
        <position position="91"/>
    </location>
    <ligand>
        <name>Mg(2+)</name>
        <dbReference type="ChEBI" id="CHEBI:18420"/>
        <label>1</label>
    </ligand>
</feature>
<feature type="binding site" evidence="9">
    <location>
        <position position="209"/>
    </location>
    <ligand>
        <name>substrate</name>
    </ligand>
</feature>
<keyword evidence="6 9" id="KW-0378">Hydrolase</keyword>
<organism evidence="11 12">
    <name type="scientific">SAR86 cluster bacterium</name>
    <dbReference type="NCBI Taxonomy" id="2030880"/>
    <lineage>
        <taxon>Bacteria</taxon>
        <taxon>Pseudomonadati</taxon>
        <taxon>Pseudomonadota</taxon>
        <taxon>Gammaproteobacteria</taxon>
        <taxon>SAR86 cluster</taxon>
    </lineage>
</organism>